<dbReference type="AlphaFoldDB" id="A0A167NIW2"/>
<feature type="chain" id="PRO_5007890741" description="Secreted protein" evidence="1">
    <location>
        <begin position="33"/>
        <end position="131"/>
    </location>
</feature>
<dbReference type="GeneID" id="28996257"/>
<dbReference type="RefSeq" id="XP_018294074.1">
    <property type="nucleotide sequence ID" value="XM_018435351.1"/>
</dbReference>
<dbReference type="Proteomes" id="UP000077315">
    <property type="component" value="Unassembled WGS sequence"/>
</dbReference>
<evidence type="ECO:0008006" key="4">
    <source>
        <dbReference type="Google" id="ProtNLM"/>
    </source>
</evidence>
<evidence type="ECO:0000256" key="1">
    <source>
        <dbReference type="SAM" id="SignalP"/>
    </source>
</evidence>
<evidence type="ECO:0000313" key="2">
    <source>
        <dbReference type="EMBL" id="OAD76034.1"/>
    </source>
</evidence>
<feature type="signal peptide" evidence="1">
    <location>
        <begin position="1"/>
        <end position="32"/>
    </location>
</feature>
<dbReference type="EMBL" id="KV440976">
    <property type="protein sequence ID" value="OAD76034.1"/>
    <property type="molecule type" value="Genomic_DNA"/>
</dbReference>
<dbReference type="VEuPathDB" id="FungiDB:PHYBLDRAFT_166009"/>
<name>A0A167NIW2_PHYB8</name>
<evidence type="ECO:0000313" key="3">
    <source>
        <dbReference type="Proteomes" id="UP000077315"/>
    </source>
</evidence>
<sequence>MLVNKVNGPILLSCLFLYWAQLMRVGLQEVHSQSNKQKRRVPQEKSRPRGITDSFKKGILFVLLSHRRLTVKAVTFAGTLIAETDTQYANYYGNWNIGNILDTFILSISRQLKRRVYLITGLARHDRLMIL</sequence>
<organism evidence="2 3">
    <name type="scientific">Phycomyces blakesleeanus (strain ATCC 8743b / DSM 1359 / FGSC 10004 / NBRC 33097 / NRRL 1555)</name>
    <dbReference type="NCBI Taxonomy" id="763407"/>
    <lineage>
        <taxon>Eukaryota</taxon>
        <taxon>Fungi</taxon>
        <taxon>Fungi incertae sedis</taxon>
        <taxon>Mucoromycota</taxon>
        <taxon>Mucoromycotina</taxon>
        <taxon>Mucoromycetes</taxon>
        <taxon>Mucorales</taxon>
        <taxon>Phycomycetaceae</taxon>
        <taxon>Phycomyces</taxon>
    </lineage>
</organism>
<keyword evidence="3" id="KW-1185">Reference proteome</keyword>
<proteinExistence type="predicted"/>
<dbReference type="InParanoid" id="A0A167NIW2"/>
<reference evidence="3" key="1">
    <citation type="submission" date="2015-06" db="EMBL/GenBank/DDBJ databases">
        <title>Expansion of signal transduction pathways in fungi by whole-genome duplication.</title>
        <authorList>
            <consortium name="DOE Joint Genome Institute"/>
            <person name="Corrochano L.M."/>
            <person name="Kuo A."/>
            <person name="Marcet-Houben M."/>
            <person name="Polaino S."/>
            <person name="Salamov A."/>
            <person name="Villalobos J.M."/>
            <person name="Alvarez M.I."/>
            <person name="Avalos J."/>
            <person name="Benito E.P."/>
            <person name="Benoit I."/>
            <person name="Burger G."/>
            <person name="Camino L.P."/>
            <person name="Canovas D."/>
            <person name="Cerda-Olmedo E."/>
            <person name="Cheng J.-F."/>
            <person name="Dominguez A."/>
            <person name="Elias M."/>
            <person name="Eslava A.P."/>
            <person name="Glaser F."/>
            <person name="Grimwood J."/>
            <person name="Gutierrez G."/>
            <person name="Heitman J."/>
            <person name="Henrissat B."/>
            <person name="Iturriaga E.A."/>
            <person name="Lang B.F."/>
            <person name="Lavin J.L."/>
            <person name="Lee S."/>
            <person name="Li W."/>
            <person name="Lindquist E."/>
            <person name="Lopez-Garcia S."/>
            <person name="Luque E.M."/>
            <person name="Marcos A.T."/>
            <person name="Martin J."/>
            <person name="McCluskey K."/>
            <person name="Medina H.R."/>
            <person name="Miralles-Duran A."/>
            <person name="Miyazaki A."/>
            <person name="Munoz-Torres E."/>
            <person name="Oguiza J.A."/>
            <person name="Ohm R."/>
            <person name="Olmedo M."/>
            <person name="Orejas M."/>
            <person name="Ortiz-Castellanos L."/>
            <person name="Pisabarro A.G."/>
            <person name="Rodriguez-Romero J."/>
            <person name="Ruiz-Herrera J."/>
            <person name="Ruiz-Vazquez R."/>
            <person name="Sanz C."/>
            <person name="Schackwitz W."/>
            <person name="Schmutz J."/>
            <person name="Shahriari M."/>
            <person name="Shelest E."/>
            <person name="Silva-Franco F."/>
            <person name="Soanes D."/>
            <person name="Syed K."/>
            <person name="Tagua V.G."/>
            <person name="Talbot N.J."/>
            <person name="Thon M."/>
            <person name="De vries R.P."/>
            <person name="Wiebenga A."/>
            <person name="Yadav J.S."/>
            <person name="Braun E.L."/>
            <person name="Baker S."/>
            <person name="Garre V."/>
            <person name="Horwitz B."/>
            <person name="Torres-Martinez S."/>
            <person name="Idnurm A."/>
            <person name="Herrera-Estrella A."/>
            <person name="Gabaldon T."/>
            <person name="Grigoriev I.V."/>
        </authorList>
    </citation>
    <scope>NUCLEOTIDE SEQUENCE [LARGE SCALE GENOMIC DNA]</scope>
    <source>
        <strain evidence="3">NRRL 1555(-)</strain>
    </source>
</reference>
<gene>
    <name evidence="2" type="ORF">PHYBLDRAFT_166009</name>
</gene>
<protein>
    <recommendedName>
        <fullName evidence="4">Secreted protein</fullName>
    </recommendedName>
</protein>
<keyword evidence="1" id="KW-0732">Signal</keyword>
<accession>A0A167NIW2</accession>